<dbReference type="GO" id="GO:0005886">
    <property type="term" value="C:plasma membrane"/>
    <property type="evidence" value="ECO:0007669"/>
    <property type="project" value="UniProtKB-SubCell"/>
</dbReference>
<dbReference type="Pfam" id="PF13206">
    <property type="entry name" value="VSG_B"/>
    <property type="match status" value="1"/>
</dbReference>
<evidence type="ECO:0000256" key="3">
    <source>
        <dbReference type="ARBA" id="ARBA00022475"/>
    </source>
</evidence>
<feature type="domain" description="Trypanosome variant surface glycoprotein C-terminal" evidence="10">
    <location>
        <begin position="412"/>
        <end position="508"/>
    </location>
</feature>
<evidence type="ECO:0000256" key="2">
    <source>
        <dbReference type="ARBA" id="ARBA00004609"/>
    </source>
</evidence>
<dbReference type="VEuPathDB" id="TriTrypDB:Tb427_000077900"/>
<accession>A0A1J0R5H2</accession>
<comment type="subcellular location">
    <subcellularLocation>
        <location evidence="2">Cell membrane</location>
        <topology evidence="2">Lipid-anchor</topology>
        <topology evidence="2">GPI-anchor</topology>
    </subcellularLocation>
</comment>
<feature type="domain" description="Trypanosome variant surface glycoprotein B-type N-terminal" evidence="11">
    <location>
        <begin position="24"/>
        <end position="373"/>
    </location>
</feature>
<keyword evidence="6" id="KW-0472">Membrane</keyword>
<organism evidence="12">
    <name type="scientific">Trypanosoma brucei</name>
    <dbReference type="NCBI Taxonomy" id="5691"/>
    <lineage>
        <taxon>Eukaryota</taxon>
        <taxon>Discoba</taxon>
        <taxon>Euglenozoa</taxon>
        <taxon>Kinetoplastea</taxon>
        <taxon>Metakinetoplastina</taxon>
        <taxon>Trypanosomatida</taxon>
        <taxon>Trypanosomatidae</taxon>
        <taxon>Trypanosoma</taxon>
    </lineage>
</organism>
<keyword evidence="5 9" id="KW-0732">Signal</keyword>
<protein>
    <submittedName>
        <fullName evidence="12">Variant surface glycoprotein 1125.206</fullName>
    </submittedName>
</protein>
<dbReference type="EMBL" id="KX699095">
    <property type="protein sequence ID" value="APD73051.1"/>
    <property type="molecule type" value="Genomic_DNA"/>
</dbReference>
<evidence type="ECO:0000256" key="4">
    <source>
        <dbReference type="ARBA" id="ARBA00022622"/>
    </source>
</evidence>
<name>A0A1J0R5H2_9TRYP</name>
<dbReference type="GO" id="GO:0098552">
    <property type="term" value="C:side of membrane"/>
    <property type="evidence" value="ECO:0007669"/>
    <property type="project" value="UniProtKB-KW"/>
</dbReference>
<evidence type="ECO:0000256" key="5">
    <source>
        <dbReference type="ARBA" id="ARBA00022729"/>
    </source>
</evidence>
<proteinExistence type="predicted"/>
<keyword evidence="7" id="KW-0325">Glycoprotein</keyword>
<evidence type="ECO:0000256" key="6">
    <source>
        <dbReference type="ARBA" id="ARBA00023136"/>
    </source>
</evidence>
<comment type="function">
    <text evidence="1">VSG forms a coat on the surface of the parasite. The trypanosome evades the immune response of the host by expressing a series of antigenically distinct VSGs from an estimated 1000 VSG genes.</text>
</comment>
<evidence type="ECO:0000256" key="8">
    <source>
        <dbReference type="ARBA" id="ARBA00023288"/>
    </source>
</evidence>
<keyword evidence="4" id="KW-0336">GPI-anchor</keyword>
<dbReference type="VEuPathDB" id="TriTrypDB:Tb1125.11.18550"/>
<dbReference type="AlphaFoldDB" id="A0A1J0R5H2"/>
<dbReference type="InterPro" id="IPR025932">
    <property type="entry name" value="Trypano_VSG_B_N_dom"/>
</dbReference>
<sequence>MAIPMDYSPSRLTIALALFCSLTARITEPTAPDAGVNSKLFNLLCEVLTAKAPTATARDNNLKSAAQHTALLVSLVSADKDALVILKKPETQPPQPVELKGKLGTVCGERQRRACDAAVDWAHASEQKELLKLMQAATDVWPLPEHLNDTAAELAAAAAAPELTGPAETIKEITTHLTAAQLGGQKAGADFRIEGTSTDRPTTCGKTGAAAKAGVTKALAAVALCVCASDSTNAGNKGCTADGGSTVTFTNNEGSHGTGLNALMAKCTGQVNAGQEATADVLHRVTATLGSLLEEGHGNANARGYIGWTDGGNAAANCDGAKETGKGACAYYGLQGTTVKKPQWLTDLELATQAAKKLRTQKIAKQAKLTDIKYLNRTLIDLLRQSIANSKAASARKQTPASQAKQITEADCNNNKTNTTCKTPCTWHESESDPNKKCKLDPIKVEEQVAQTTAGGETKKKGKCAGKMEPECTKAPECKWDGKECKDSSILLNKKFALSMISAAFAALFF</sequence>
<dbReference type="Gene3D" id="3.30.1680.40">
    <property type="match status" value="1"/>
</dbReference>
<evidence type="ECO:0000256" key="1">
    <source>
        <dbReference type="ARBA" id="ARBA00002523"/>
    </source>
</evidence>
<keyword evidence="3" id="KW-1003">Cell membrane</keyword>
<feature type="chain" id="PRO_5012272340" evidence="9">
    <location>
        <begin position="25"/>
        <end position="510"/>
    </location>
</feature>
<reference evidence="12" key="1">
    <citation type="submission" date="2016-08" db="EMBL/GenBank/DDBJ databases">
        <title>VSG repertoire of Trypanosoma brucei EATRO 1125.</title>
        <authorList>
            <person name="Cross G.A."/>
        </authorList>
    </citation>
    <scope>NUCLEOTIDE SEQUENCE</scope>
    <source>
        <strain evidence="12">EATRO 1125</strain>
    </source>
</reference>
<feature type="signal peptide" evidence="9">
    <location>
        <begin position="1"/>
        <end position="24"/>
    </location>
</feature>
<evidence type="ECO:0000259" key="11">
    <source>
        <dbReference type="Pfam" id="PF13206"/>
    </source>
</evidence>
<evidence type="ECO:0000256" key="7">
    <source>
        <dbReference type="ARBA" id="ARBA00023180"/>
    </source>
</evidence>
<evidence type="ECO:0000313" key="12">
    <source>
        <dbReference type="EMBL" id="APD73051.1"/>
    </source>
</evidence>
<keyword evidence="8" id="KW-0449">Lipoprotein</keyword>
<evidence type="ECO:0000259" key="10">
    <source>
        <dbReference type="Pfam" id="PF10659"/>
    </source>
</evidence>
<evidence type="ECO:0000256" key="9">
    <source>
        <dbReference type="SAM" id="SignalP"/>
    </source>
</evidence>
<dbReference type="Pfam" id="PF10659">
    <property type="entry name" value="Trypan_glycop_C"/>
    <property type="match status" value="1"/>
</dbReference>
<dbReference type="InterPro" id="IPR019609">
    <property type="entry name" value="Variant_surf_glycoprt_trypan_C"/>
</dbReference>